<organism evidence="1 2">
    <name type="scientific">Clostridium polyendosporum</name>
    <dbReference type="NCBI Taxonomy" id="69208"/>
    <lineage>
        <taxon>Bacteria</taxon>
        <taxon>Bacillati</taxon>
        <taxon>Bacillota</taxon>
        <taxon>Clostridia</taxon>
        <taxon>Eubacteriales</taxon>
        <taxon>Clostridiaceae</taxon>
        <taxon>Clostridium</taxon>
    </lineage>
</organism>
<comment type="caution">
    <text evidence="1">The sequence shown here is derived from an EMBL/GenBank/DDBJ whole genome shotgun (WGS) entry which is preliminary data.</text>
</comment>
<evidence type="ECO:0000313" key="2">
    <source>
        <dbReference type="Proteomes" id="UP000679179"/>
    </source>
</evidence>
<protein>
    <submittedName>
        <fullName evidence="1">Uncharacterized protein</fullName>
    </submittedName>
</protein>
<dbReference type="AlphaFoldDB" id="A0A919VHG4"/>
<proteinExistence type="predicted"/>
<sequence length="59" mass="7225">MRDILKWKMRYKNHVESKKKILEMCLDMWYDRLYVPEAIKTQLNLVGNTNCNTFLKKCQ</sequence>
<keyword evidence="2" id="KW-1185">Reference proteome</keyword>
<reference evidence="1" key="1">
    <citation type="submission" date="2021-03" db="EMBL/GenBank/DDBJ databases">
        <title>Taxonomic study of Clostridium polyendosporum from meadow-gley soil under rice.</title>
        <authorList>
            <person name="Kobayashi H."/>
            <person name="Tanizawa Y."/>
            <person name="Yagura M."/>
        </authorList>
    </citation>
    <scope>NUCLEOTIDE SEQUENCE</scope>
    <source>
        <strain evidence="1">JCM 30710</strain>
    </source>
</reference>
<name>A0A919VHG4_9CLOT</name>
<gene>
    <name evidence="1" type="ORF">CPJCM30710_23220</name>
</gene>
<accession>A0A919VHG4</accession>
<dbReference type="Proteomes" id="UP000679179">
    <property type="component" value="Unassembled WGS sequence"/>
</dbReference>
<dbReference type="EMBL" id="BOPZ01000020">
    <property type="protein sequence ID" value="GIM29656.1"/>
    <property type="molecule type" value="Genomic_DNA"/>
</dbReference>
<evidence type="ECO:0000313" key="1">
    <source>
        <dbReference type="EMBL" id="GIM29656.1"/>
    </source>
</evidence>